<feature type="compositionally biased region" description="Low complexity" evidence="1">
    <location>
        <begin position="61"/>
        <end position="72"/>
    </location>
</feature>
<gene>
    <name evidence="3" type="primary">LOC100828395</name>
    <name evidence="2" type="ORF">BRADI_3g50886v3</name>
</gene>
<accession>A0A0Q3M8C8</accession>
<name>A0A0Q3M8C8_BRADI</name>
<reference evidence="3" key="3">
    <citation type="submission" date="2018-08" db="UniProtKB">
        <authorList>
            <consortium name="EnsemblPlants"/>
        </authorList>
    </citation>
    <scope>IDENTIFICATION</scope>
    <source>
        <strain evidence="3">cv. Bd21</strain>
    </source>
</reference>
<dbReference type="InterPro" id="IPR045056">
    <property type="entry name" value="Nop56/Nop58"/>
</dbReference>
<dbReference type="Proteomes" id="UP000008810">
    <property type="component" value="Chromosome 3"/>
</dbReference>
<dbReference type="RefSeq" id="XP_024317817.1">
    <property type="nucleotide sequence ID" value="XM_024462049.1"/>
</dbReference>
<dbReference type="PANTHER" id="PTHR10894">
    <property type="entry name" value="NUCLEOLAR PROTEIN 5 NUCLEOLAR PROTEIN NOP5 NOP58"/>
    <property type="match status" value="1"/>
</dbReference>
<dbReference type="Gramene" id="PNT69185">
    <property type="protein sequence ID" value="PNT69185"/>
    <property type="gene ID" value="BRADI_3g50886v3"/>
</dbReference>
<dbReference type="ExpressionAtlas" id="A0A0Q3M8C8">
    <property type="expression patterns" value="baseline"/>
</dbReference>
<dbReference type="RefSeq" id="XP_024317815.1">
    <property type="nucleotide sequence ID" value="XM_024462047.1"/>
</dbReference>
<keyword evidence="4" id="KW-1185">Reference proteome</keyword>
<dbReference type="GO" id="GO:0030515">
    <property type="term" value="F:snoRNA binding"/>
    <property type="evidence" value="ECO:0000318"/>
    <property type="project" value="GO_Central"/>
</dbReference>
<dbReference type="PANTHER" id="PTHR10894:SF1">
    <property type="entry name" value="NUCLEOLAR PROTEIN 58"/>
    <property type="match status" value="1"/>
</dbReference>
<dbReference type="STRING" id="15368.A0A0Q3M8C8"/>
<protein>
    <submittedName>
        <fullName evidence="2 3">Uncharacterized protein</fullName>
    </submittedName>
</protein>
<evidence type="ECO:0000313" key="3">
    <source>
        <dbReference type="EnsemblPlants" id="KQK00654"/>
    </source>
</evidence>
<dbReference type="GeneID" id="100828395"/>
<dbReference type="GO" id="GO:0032040">
    <property type="term" value="C:small-subunit processome"/>
    <property type="evidence" value="ECO:0000318"/>
    <property type="project" value="GO_Central"/>
</dbReference>
<dbReference type="AlphaFoldDB" id="A0A0Q3M8C8"/>
<dbReference type="EMBL" id="CM000882">
    <property type="protein sequence ID" value="PNT69185.1"/>
    <property type="molecule type" value="Genomic_DNA"/>
</dbReference>
<sequence length="265" mass="28494">MPPRGRGRSGSRTGGGRSGSGPSDSKPAGSRRIMREHRSSVKGISGSKSKANEGASRSVRRSVSSSSSSSSSLPTEAGSDSDTDISFGNFFNAELHISSDYGESDDSDGQVGVFQHNEVGKNFASTVDSLPCHGLMLLLFETPSGFALYMFYGVSCYLDSALDNLWLDFADPFLASMVVRLKGFLSFEDKSSTINADGIDNQLVALINEWHRPGMTLCVGKPEYKAIIESVLKIPCLCCQAVLEIMWHTTANAHISAFRTTIKAD</sequence>
<dbReference type="EnsemblPlants" id="PNT69185">
    <property type="protein sequence ID" value="PNT69185"/>
    <property type="gene ID" value="BRADI_3g50886v3"/>
</dbReference>
<dbReference type="OrthoDB" id="693130at2759"/>
<dbReference type="EMBL" id="CM000882">
    <property type="protein sequence ID" value="KQK00654.1"/>
    <property type="molecule type" value="Genomic_DNA"/>
</dbReference>
<organism evidence="2">
    <name type="scientific">Brachypodium distachyon</name>
    <name type="common">Purple false brome</name>
    <name type="synonym">Trachynia distachya</name>
    <dbReference type="NCBI Taxonomy" id="15368"/>
    <lineage>
        <taxon>Eukaryota</taxon>
        <taxon>Viridiplantae</taxon>
        <taxon>Streptophyta</taxon>
        <taxon>Embryophyta</taxon>
        <taxon>Tracheophyta</taxon>
        <taxon>Spermatophyta</taxon>
        <taxon>Magnoliopsida</taxon>
        <taxon>Liliopsida</taxon>
        <taxon>Poales</taxon>
        <taxon>Poaceae</taxon>
        <taxon>BOP clade</taxon>
        <taxon>Pooideae</taxon>
        <taxon>Stipodae</taxon>
        <taxon>Brachypodieae</taxon>
        <taxon>Brachypodium</taxon>
    </lineage>
</organism>
<dbReference type="Gramene" id="KQK00654">
    <property type="protein sequence ID" value="KQK00654"/>
    <property type="gene ID" value="BRADI_3g50886v3"/>
</dbReference>
<dbReference type="EnsemblPlants" id="KQK00654">
    <property type="protein sequence ID" value="KQK00654"/>
    <property type="gene ID" value="BRADI_3g50886v3"/>
</dbReference>
<feature type="region of interest" description="Disordered" evidence="1">
    <location>
        <begin position="1"/>
        <end position="81"/>
    </location>
</feature>
<dbReference type="GO" id="GO:0031428">
    <property type="term" value="C:box C/D methylation guide snoRNP complex"/>
    <property type="evidence" value="ECO:0000318"/>
    <property type="project" value="GO_Central"/>
</dbReference>
<dbReference type="RefSeq" id="XP_024317814.1">
    <property type="nucleotide sequence ID" value="XM_024462046.1"/>
</dbReference>
<evidence type="ECO:0000313" key="2">
    <source>
        <dbReference type="EMBL" id="KQK00654.1"/>
    </source>
</evidence>
<proteinExistence type="predicted"/>
<reference evidence="2" key="2">
    <citation type="submission" date="2017-06" db="EMBL/GenBank/DDBJ databases">
        <title>WGS assembly of Brachypodium distachyon.</title>
        <authorList>
            <consortium name="The International Brachypodium Initiative"/>
            <person name="Lucas S."/>
            <person name="Harmon-Smith M."/>
            <person name="Lail K."/>
            <person name="Tice H."/>
            <person name="Grimwood J."/>
            <person name="Bruce D."/>
            <person name="Barry K."/>
            <person name="Shu S."/>
            <person name="Lindquist E."/>
            <person name="Wang M."/>
            <person name="Pitluck S."/>
            <person name="Vogel J.P."/>
            <person name="Garvin D.F."/>
            <person name="Mockler T.C."/>
            <person name="Schmutz J."/>
            <person name="Rokhsar D."/>
            <person name="Bevan M.W."/>
        </authorList>
    </citation>
    <scope>NUCLEOTIDE SEQUENCE</scope>
    <source>
        <strain evidence="2">Bd21</strain>
    </source>
</reference>
<evidence type="ECO:0000313" key="4">
    <source>
        <dbReference type="Proteomes" id="UP000008810"/>
    </source>
</evidence>
<evidence type="ECO:0000256" key="1">
    <source>
        <dbReference type="SAM" id="MobiDB-lite"/>
    </source>
</evidence>
<reference evidence="2 3" key="1">
    <citation type="journal article" date="2010" name="Nature">
        <title>Genome sequencing and analysis of the model grass Brachypodium distachyon.</title>
        <authorList>
            <consortium name="International Brachypodium Initiative"/>
        </authorList>
    </citation>
    <scope>NUCLEOTIDE SEQUENCE [LARGE SCALE GENOMIC DNA]</scope>
    <source>
        <strain evidence="2">Bd21</strain>
        <strain evidence="3">cv. Bd21</strain>
    </source>
</reference>
<dbReference type="RefSeq" id="XP_024317816.1">
    <property type="nucleotide sequence ID" value="XM_024462048.1"/>
</dbReference>